<keyword evidence="5" id="KW-1185">Reference proteome</keyword>
<organism evidence="4 5">
    <name type="scientific">Apiotrichum porosum</name>
    <dbReference type="NCBI Taxonomy" id="105984"/>
    <lineage>
        <taxon>Eukaryota</taxon>
        <taxon>Fungi</taxon>
        <taxon>Dikarya</taxon>
        <taxon>Basidiomycota</taxon>
        <taxon>Agaricomycotina</taxon>
        <taxon>Tremellomycetes</taxon>
        <taxon>Trichosporonales</taxon>
        <taxon>Trichosporonaceae</taxon>
        <taxon>Apiotrichum</taxon>
    </lineage>
</organism>
<dbReference type="EMBL" id="RSCE01000003">
    <property type="protein sequence ID" value="RSH85125.1"/>
    <property type="molecule type" value="Genomic_DNA"/>
</dbReference>
<evidence type="ECO:0000256" key="2">
    <source>
        <dbReference type="ARBA" id="ARBA00038334"/>
    </source>
</evidence>
<feature type="domain" description="AB hydrolase-1" evidence="3">
    <location>
        <begin position="38"/>
        <end position="288"/>
    </location>
</feature>
<comment type="caution">
    <text evidence="4">The sequence shown here is derived from an EMBL/GenBank/DDBJ whole genome shotgun (WGS) entry which is preliminary data.</text>
</comment>
<dbReference type="InterPro" id="IPR000639">
    <property type="entry name" value="Epox_hydrolase-like"/>
</dbReference>
<gene>
    <name evidence="4" type="ORF">EHS24_006718</name>
</gene>
<dbReference type="InterPro" id="IPR000073">
    <property type="entry name" value="AB_hydrolase_1"/>
</dbReference>
<dbReference type="PANTHER" id="PTHR43329">
    <property type="entry name" value="EPOXIDE HYDROLASE"/>
    <property type="match status" value="1"/>
</dbReference>
<dbReference type="Proteomes" id="UP000279236">
    <property type="component" value="Unassembled WGS sequence"/>
</dbReference>
<dbReference type="PRINTS" id="PR00412">
    <property type="entry name" value="EPOXHYDRLASE"/>
</dbReference>
<evidence type="ECO:0000313" key="4">
    <source>
        <dbReference type="EMBL" id="RSH85125.1"/>
    </source>
</evidence>
<dbReference type="GeneID" id="39591261"/>
<evidence type="ECO:0000313" key="5">
    <source>
        <dbReference type="Proteomes" id="UP000279236"/>
    </source>
</evidence>
<sequence>MPAFADEPSNWVHHTAWVENNVKIHFVRCTPSNPNGHTLVLIHGYPSTWYSFRHVIQPLADLGYDVIAADYRGAGDSNKPMTGYDKMSMARDIHTLYHDHLDIDRAIICGYDIGSMVATSLALQFRNSVEALIVLEAPLPGTNRFDILTTSPEFTWSRVFHYYLHMQPDLPEMLTEGRERMYIKHFYDRLCYDPSFHTVKDLDIYATKFQAAGAMRAGFEVYRAFLKDAEDLRANLKQHGKISVATLATGGEHSRFTPFIAEQACEFANDVTHSKIPHSNHWCPEENPTGFVDDVHSFLSKRGLGGVPN</sequence>
<dbReference type="OrthoDB" id="6431331at2759"/>
<accession>A0A427Y2C0</accession>
<name>A0A427Y2C0_9TREE</name>
<dbReference type="SUPFAM" id="SSF53474">
    <property type="entry name" value="alpha/beta-Hydrolases"/>
    <property type="match status" value="1"/>
</dbReference>
<reference evidence="4 5" key="1">
    <citation type="submission" date="2018-11" db="EMBL/GenBank/DDBJ databases">
        <title>Genome sequence of Apiotrichum porosum DSM 27194.</title>
        <authorList>
            <person name="Aliyu H."/>
            <person name="Gorte O."/>
            <person name="Ochsenreither K."/>
        </authorList>
    </citation>
    <scope>NUCLEOTIDE SEQUENCE [LARGE SCALE GENOMIC DNA]</scope>
    <source>
        <strain evidence="4 5">DSM 27194</strain>
    </source>
</reference>
<keyword evidence="1" id="KW-0378">Hydrolase</keyword>
<evidence type="ECO:0000259" key="3">
    <source>
        <dbReference type="Pfam" id="PF00561"/>
    </source>
</evidence>
<dbReference type="Pfam" id="PF00561">
    <property type="entry name" value="Abhydrolase_1"/>
    <property type="match status" value="1"/>
</dbReference>
<dbReference type="Gene3D" id="3.40.50.1820">
    <property type="entry name" value="alpha/beta hydrolase"/>
    <property type="match status" value="1"/>
</dbReference>
<protein>
    <recommendedName>
        <fullName evidence="3">AB hydrolase-1 domain-containing protein</fullName>
    </recommendedName>
</protein>
<proteinExistence type="inferred from homology"/>
<dbReference type="RefSeq" id="XP_028478573.1">
    <property type="nucleotide sequence ID" value="XM_028622121.1"/>
</dbReference>
<dbReference type="InterPro" id="IPR029058">
    <property type="entry name" value="AB_hydrolase_fold"/>
</dbReference>
<dbReference type="AlphaFoldDB" id="A0A427Y2C0"/>
<dbReference type="STRING" id="105984.A0A427Y2C0"/>
<comment type="similarity">
    <text evidence="2">Belongs to the AB hydrolase superfamily. Epoxide hydrolase family.</text>
</comment>
<dbReference type="GO" id="GO:0016787">
    <property type="term" value="F:hydrolase activity"/>
    <property type="evidence" value="ECO:0007669"/>
    <property type="project" value="UniProtKB-KW"/>
</dbReference>
<evidence type="ECO:0000256" key="1">
    <source>
        <dbReference type="ARBA" id="ARBA00022801"/>
    </source>
</evidence>